<evidence type="ECO:0000313" key="5">
    <source>
        <dbReference type="Proteomes" id="UP001212327"/>
    </source>
</evidence>
<organism evidence="4 5">
    <name type="scientific">Lacticaseibacillus paracasei</name>
    <name type="common">Lactobacillus paracasei</name>
    <dbReference type="NCBI Taxonomy" id="1597"/>
    <lineage>
        <taxon>Bacteria</taxon>
        <taxon>Bacillati</taxon>
        <taxon>Bacillota</taxon>
        <taxon>Bacilli</taxon>
        <taxon>Lactobacillales</taxon>
        <taxon>Lactobacillaceae</taxon>
        <taxon>Lacticaseibacillus</taxon>
    </lineage>
</organism>
<name>A0AAW6A2Y0_LACPA</name>
<feature type="region of interest" description="Disordered" evidence="1">
    <location>
        <begin position="159"/>
        <end position="178"/>
    </location>
</feature>
<comment type="caution">
    <text evidence="4">The sequence shown here is derived from an EMBL/GenBank/DDBJ whole genome shotgun (WGS) entry which is preliminary data.</text>
</comment>
<feature type="domain" description="Zinc-ribbon" evidence="3">
    <location>
        <begin position="6"/>
        <end position="28"/>
    </location>
</feature>
<accession>A0AAW6A2Y0</accession>
<dbReference type="Proteomes" id="UP001212327">
    <property type="component" value="Unassembled WGS sequence"/>
</dbReference>
<evidence type="ECO:0000256" key="2">
    <source>
        <dbReference type="SAM" id="Phobius"/>
    </source>
</evidence>
<feature type="transmembrane region" description="Helical" evidence="2">
    <location>
        <begin position="90"/>
        <end position="108"/>
    </location>
</feature>
<keyword evidence="2" id="KW-1133">Transmembrane helix</keyword>
<dbReference type="Pfam" id="PF13240">
    <property type="entry name" value="Zn_Ribbon_1"/>
    <property type="match status" value="1"/>
</dbReference>
<proteinExistence type="predicted"/>
<evidence type="ECO:0000313" key="4">
    <source>
        <dbReference type="EMBL" id="MDB1564186.1"/>
    </source>
</evidence>
<keyword evidence="2" id="KW-0472">Membrane</keyword>
<dbReference type="RefSeq" id="WP_272028697.1">
    <property type="nucleotide sequence ID" value="NZ_JAQLSF010000001.1"/>
</dbReference>
<evidence type="ECO:0000259" key="3">
    <source>
        <dbReference type="Pfam" id="PF13240"/>
    </source>
</evidence>
<feature type="transmembrane region" description="Helical" evidence="2">
    <location>
        <begin position="330"/>
        <end position="351"/>
    </location>
</feature>
<evidence type="ECO:0000256" key="1">
    <source>
        <dbReference type="SAM" id="MobiDB-lite"/>
    </source>
</evidence>
<dbReference type="InterPro" id="IPR026870">
    <property type="entry name" value="Zinc_ribbon_dom"/>
</dbReference>
<feature type="transmembrane region" description="Helical" evidence="2">
    <location>
        <begin position="282"/>
        <end position="304"/>
    </location>
</feature>
<reference evidence="4 5" key="1">
    <citation type="submission" date="2023-01" db="EMBL/GenBank/DDBJ databases">
        <title>Complete genome sequence of Lacticaseibacillus paracasei SRCM217440 isolated from Makgeolli.</title>
        <authorList>
            <person name="Yang H.-G."/>
            <person name="Jeong S.-J."/>
            <person name="Ha G.-S."/>
            <person name="Yang H.-J."/>
            <person name="Jeong D.-Y."/>
        </authorList>
    </citation>
    <scope>NUCLEOTIDE SEQUENCE [LARGE SCALE GENOMIC DNA]</scope>
    <source>
        <strain evidence="4 5">SRCM217440</strain>
    </source>
</reference>
<sequence length="359" mass="38537">MTSAKFCPNCGLKLDGTEKFCPKCGFDLTGNNKTGSATIEAHAAAAAGQLTKLVPSRKHFITALTFLKNNALTLFVLFILGTFLPLNGTWRFGLLMIYLLFVYCYPLLTGKKRVAWDKKLDDWLQDKDNLKQLNASINKGLNQLHHAMPTVNQKTQLEPKTQVKSSQANEPLPRSSSAVSGFRLNGELITGIIALIAGFFMYQMGKQSVGSLSSQAMSLFQSGSLSTSGYLYIWGVCLLGIGVAMTLGGIIKGIRRQLQGGGVAMTLGGIIKGIRRQLQGGGVLKFLGIVICVGAAIAASYVYANPVSSSLRAAEAAYSSGMSYSDIQNLIGVIKALPYVAAIIYGLGIFVNATRYRQP</sequence>
<feature type="transmembrane region" description="Helical" evidence="2">
    <location>
        <begin position="231"/>
        <end position="251"/>
    </location>
</feature>
<feature type="transmembrane region" description="Helical" evidence="2">
    <location>
        <begin position="60"/>
        <end position="84"/>
    </location>
</feature>
<gene>
    <name evidence="4" type="ORF">PGA78_05300</name>
</gene>
<keyword evidence="2" id="KW-0812">Transmembrane</keyword>
<dbReference type="AlphaFoldDB" id="A0AAW6A2Y0"/>
<dbReference type="EMBL" id="JAQLSF010000001">
    <property type="protein sequence ID" value="MDB1564186.1"/>
    <property type="molecule type" value="Genomic_DNA"/>
</dbReference>
<feature type="transmembrane region" description="Helical" evidence="2">
    <location>
        <begin position="184"/>
        <end position="202"/>
    </location>
</feature>
<protein>
    <submittedName>
        <fullName evidence="4">Zinc ribbon domain-containing protein</fullName>
    </submittedName>
</protein>